<dbReference type="PANTHER" id="PTHR47623:SF1">
    <property type="entry name" value="OS09G0287300 PROTEIN"/>
    <property type="match status" value="1"/>
</dbReference>
<gene>
    <name evidence="1" type="ORF">EDD29_8693</name>
</gene>
<dbReference type="PANTHER" id="PTHR47623">
    <property type="entry name" value="OS09G0287300 PROTEIN"/>
    <property type="match status" value="1"/>
</dbReference>
<dbReference type="Gene3D" id="3.40.50.1240">
    <property type="entry name" value="Phosphoglycerate mutase-like"/>
    <property type="match status" value="1"/>
</dbReference>
<dbReference type="Proteomes" id="UP000272400">
    <property type="component" value="Unassembled WGS sequence"/>
</dbReference>
<name>A0A3N1DBQ4_9ACTN</name>
<dbReference type="SMART" id="SM00855">
    <property type="entry name" value="PGAM"/>
    <property type="match status" value="1"/>
</dbReference>
<dbReference type="CDD" id="cd07067">
    <property type="entry name" value="HP_PGM_like"/>
    <property type="match status" value="1"/>
</dbReference>
<dbReference type="RefSeq" id="WP_246053308.1">
    <property type="nucleotide sequence ID" value="NZ_RJKE01000001.1"/>
</dbReference>
<keyword evidence="2" id="KW-1185">Reference proteome</keyword>
<dbReference type="EMBL" id="RJKE01000001">
    <property type="protein sequence ID" value="ROO90951.1"/>
    <property type="molecule type" value="Genomic_DNA"/>
</dbReference>
<evidence type="ECO:0000313" key="2">
    <source>
        <dbReference type="Proteomes" id="UP000272400"/>
    </source>
</evidence>
<comment type="caution">
    <text evidence="1">The sequence shown here is derived from an EMBL/GenBank/DDBJ whole genome shotgun (WGS) entry which is preliminary data.</text>
</comment>
<dbReference type="Pfam" id="PF00300">
    <property type="entry name" value="His_Phos_1"/>
    <property type="match status" value="1"/>
</dbReference>
<dbReference type="AlphaFoldDB" id="A0A3N1DBQ4"/>
<dbReference type="InterPro" id="IPR029033">
    <property type="entry name" value="His_PPase_superfam"/>
</dbReference>
<proteinExistence type="predicted"/>
<evidence type="ECO:0000313" key="1">
    <source>
        <dbReference type="EMBL" id="ROO90951.1"/>
    </source>
</evidence>
<sequence>MNKRLLVLRHAKAEVGFGLADHERPLAERGLRDAAAMGAHLKKEALLPDLVLCSTALRTRQTLEGLGLDCPVSFERGIYSGDGYDLRTLVQVTPEEVGTLLLIGHNPAVHELVVITGDEPVAEFPTCALGVVELESWESHGGTLLAYRTPKTL</sequence>
<organism evidence="1 2">
    <name type="scientific">Actinocorallia herbida</name>
    <dbReference type="NCBI Taxonomy" id="58109"/>
    <lineage>
        <taxon>Bacteria</taxon>
        <taxon>Bacillati</taxon>
        <taxon>Actinomycetota</taxon>
        <taxon>Actinomycetes</taxon>
        <taxon>Streptosporangiales</taxon>
        <taxon>Thermomonosporaceae</taxon>
        <taxon>Actinocorallia</taxon>
    </lineage>
</organism>
<reference evidence="1 2" key="1">
    <citation type="submission" date="2018-11" db="EMBL/GenBank/DDBJ databases">
        <title>Sequencing the genomes of 1000 actinobacteria strains.</title>
        <authorList>
            <person name="Klenk H.-P."/>
        </authorList>
    </citation>
    <scope>NUCLEOTIDE SEQUENCE [LARGE SCALE GENOMIC DNA]</scope>
    <source>
        <strain evidence="1 2">DSM 44254</strain>
    </source>
</reference>
<protein>
    <submittedName>
        <fullName evidence="1">Phosphohistidine phosphatase</fullName>
    </submittedName>
</protein>
<dbReference type="SUPFAM" id="SSF53254">
    <property type="entry name" value="Phosphoglycerate mutase-like"/>
    <property type="match status" value="1"/>
</dbReference>
<dbReference type="InterPro" id="IPR013078">
    <property type="entry name" value="His_Pase_superF_clade-1"/>
</dbReference>
<accession>A0A3N1DBQ4</accession>